<dbReference type="InterPro" id="IPR006140">
    <property type="entry name" value="D-isomer_DH_NAD-bd"/>
</dbReference>
<dbReference type="GO" id="GO:0016616">
    <property type="term" value="F:oxidoreductase activity, acting on the CH-OH group of donors, NAD or NADP as acceptor"/>
    <property type="evidence" value="ECO:0007669"/>
    <property type="project" value="InterPro"/>
</dbReference>
<keyword evidence="3" id="KW-0520">NAD</keyword>
<dbReference type="Pfam" id="PF00389">
    <property type="entry name" value="2-Hacid_dh"/>
    <property type="match status" value="1"/>
</dbReference>
<organism evidence="7 8">
    <name type="scientific">Salinicola corii</name>
    <dbReference type="NCBI Taxonomy" id="2606937"/>
    <lineage>
        <taxon>Bacteria</taxon>
        <taxon>Pseudomonadati</taxon>
        <taxon>Pseudomonadota</taxon>
        <taxon>Gammaproteobacteria</taxon>
        <taxon>Oceanospirillales</taxon>
        <taxon>Halomonadaceae</taxon>
        <taxon>Salinicola</taxon>
    </lineage>
</organism>
<sequence length="327" mass="34022">MTAFTCLIAQPIHRDGIELLHEAGISVIDAPAADPATLSAILGDADALIVRGAEVNRAMLDQAPRLGVIGVHGVGVNAIDIAAATDHGVIVANTPGSNAQAVAEQAIALMFAVARRVPLADRTVREGDFFAFKYSVPMIELAGLTFGVVGFGNIGRRAARMAKGLGMRVITYSPNAPDAALADVDAERVDSLEALLTRADVVSVHVGLNERTRNLIGREALARMKPSALLINTGRGGTVDETALAEALAEGRLAGAGLDVFAQEPMPYDHPLLTLDSVVVSPHNGGSTAASMSRTARAVARHIIDVSRGQTPAQVLNPAAWTTKVNS</sequence>
<name>A0A640WDT1_9GAMM</name>
<dbReference type="InterPro" id="IPR006139">
    <property type="entry name" value="D-isomer_2_OHA_DH_cat_dom"/>
</dbReference>
<dbReference type="EMBL" id="VTPX01000005">
    <property type="protein sequence ID" value="KAA0018136.1"/>
    <property type="molecule type" value="Genomic_DNA"/>
</dbReference>
<dbReference type="SUPFAM" id="SSF51735">
    <property type="entry name" value="NAD(P)-binding Rossmann-fold domains"/>
    <property type="match status" value="1"/>
</dbReference>
<evidence type="ECO:0000313" key="7">
    <source>
        <dbReference type="EMBL" id="KAA0018136.1"/>
    </source>
</evidence>
<reference evidence="7 8" key="1">
    <citation type="submission" date="2019-08" db="EMBL/GenBank/DDBJ databases">
        <title>Bioinformatics analysis of the strain L3 and L5.</title>
        <authorList>
            <person name="Li X."/>
        </authorList>
    </citation>
    <scope>NUCLEOTIDE SEQUENCE [LARGE SCALE GENOMIC DNA]</scope>
    <source>
        <strain evidence="7 8">L3</strain>
    </source>
</reference>
<dbReference type="Proteomes" id="UP000466024">
    <property type="component" value="Unassembled WGS sequence"/>
</dbReference>
<protein>
    <submittedName>
        <fullName evidence="7">Hydroxyacid dehydrogenase</fullName>
    </submittedName>
</protein>
<accession>A0A640WDT1</accession>
<feature type="domain" description="D-isomer specific 2-hydroxyacid dehydrogenase NAD-binding" evidence="6">
    <location>
        <begin position="107"/>
        <end position="285"/>
    </location>
</feature>
<dbReference type="InterPro" id="IPR036291">
    <property type="entry name" value="NAD(P)-bd_dom_sf"/>
</dbReference>
<dbReference type="Pfam" id="PF02826">
    <property type="entry name" value="2-Hacid_dh_C"/>
    <property type="match status" value="1"/>
</dbReference>
<dbReference type="PANTHER" id="PTHR42789:SF1">
    <property type="entry name" value="D-ISOMER SPECIFIC 2-HYDROXYACID DEHYDROGENASE FAMILY PROTEIN (AFU_ORTHOLOGUE AFUA_6G10090)"/>
    <property type="match status" value="1"/>
</dbReference>
<dbReference type="PANTHER" id="PTHR42789">
    <property type="entry name" value="D-ISOMER SPECIFIC 2-HYDROXYACID DEHYDROGENASE FAMILY PROTEIN (AFU_ORTHOLOGUE AFUA_6G10090)"/>
    <property type="match status" value="1"/>
</dbReference>
<keyword evidence="2 4" id="KW-0560">Oxidoreductase</keyword>
<proteinExistence type="inferred from homology"/>
<dbReference type="RefSeq" id="WP_149435339.1">
    <property type="nucleotide sequence ID" value="NZ_VTPX01000005.1"/>
</dbReference>
<dbReference type="Gene3D" id="3.40.50.720">
    <property type="entry name" value="NAD(P)-binding Rossmann-like Domain"/>
    <property type="match status" value="2"/>
</dbReference>
<evidence type="ECO:0000256" key="1">
    <source>
        <dbReference type="ARBA" id="ARBA00005854"/>
    </source>
</evidence>
<comment type="similarity">
    <text evidence="1 4">Belongs to the D-isomer specific 2-hydroxyacid dehydrogenase family.</text>
</comment>
<dbReference type="SUPFAM" id="SSF52283">
    <property type="entry name" value="Formate/glycerate dehydrogenase catalytic domain-like"/>
    <property type="match status" value="1"/>
</dbReference>
<dbReference type="AlphaFoldDB" id="A0A640WDT1"/>
<evidence type="ECO:0000256" key="3">
    <source>
        <dbReference type="ARBA" id="ARBA00023027"/>
    </source>
</evidence>
<feature type="domain" description="D-isomer specific 2-hydroxyacid dehydrogenase catalytic" evidence="5">
    <location>
        <begin position="7"/>
        <end position="317"/>
    </location>
</feature>
<keyword evidence="8" id="KW-1185">Reference proteome</keyword>
<dbReference type="InterPro" id="IPR050857">
    <property type="entry name" value="D-2-hydroxyacid_DH"/>
</dbReference>
<evidence type="ECO:0000256" key="4">
    <source>
        <dbReference type="RuleBase" id="RU003719"/>
    </source>
</evidence>
<dbReference type="GO" id="GO:0051287">
    <property type="term" value="F:NAD binding"/>
    <property type="evidence" value="ECO:0007669"/>
    <property type="project" value="InterPro"/>
</dbReference>
<evidence type="ECO:0000259" key="5">
    <source>
        <dbReference type="Pfam" id="PF00389"/>
    </source>
</evidence>
<dbReference type="FunFam" id="3.40.50.720:FF:000203">
    <property type="entry name" value="D-3-phosphoglycerate dehydrogenase (SerA)"/>
    <property type="match status" value="1"/>
</dbReference>
<gene>
    <name evidence="7" type="ORF">F0A16_10390</name>
</gene>
<evidence type="ECO:0000256" key="2">
    <source>
        <dbReference type="ARBA" id="ARBA00023002"/>
    </source>
</evidence>
<comment type="caution">
    <text evidence="7">The sequence shown here is derived from an EMBL/GenBank/DDBJ whole genome shotgun (WGS) entry which is preliminary data.</text>
</comment>
<evidence type="ECO:0000259" key="6">
    <source>
        <dbReference type="Pfam" id="PF02826"/>
    </source>
</evidence>
<dbReference type="CDD" id="cd12173">
    <property type="entry name" value="PGDH_4"/>
    <property type="match status" value="1"/>
</dbReference>
<evidence type="ECO:0000313" key="8">
    <source>
        <dbReference type="Proteomes" id="UP000466024"/>
    </source>
</evidence>